<dbReference type="PANTHER" id="PTHR47756">
    <property type="entry name" value="BLL6612 PROTEIN-RELATED"/>
    <property type="match status" value="1"/>
</dbReference>
<dbReference type="PANTHER" id="PTHR47756:SF2">
    <property type="entry name" value="BLL6612 PROTEIN"/>
    <property type="match status" value="1"/>
</dbReference>
<dbReference type="GO" id="GO:0016987">
    <property type="term" value="F:sigma factor activity"/>
    <property type="evidence" value="ECO:0007669"/>
    <property type="project" value="UniProtKB-KW"/>
</dbReference>
<dbReference type="Proteomes" id="UP000185696">
    <property type="component" value="Unassembled WGS sequence"/>
</dbReference>
<keyword evidence="4" id="KW-0804">Transcription</keyword>
<dbReference type="Pfam" id="PF20239">
    <property type="entry name" value="DUF6596"/>
    <property type="match status" value="1"/>
</dbReference>
<feature type="domain" description="RNA polymerase sigma factor 70 region 4 type 2" evidence="5">
    <location>
        <begin position="19"/>
        <end position="69"/>
    </location>
</feature>
<dbReference type="AlphaFoldDB" id="A0A7Z1AZD6"/>
<evidence type="ECO:0000259" key="6">
    <source>
        <dbReference type="Pfam" id="PF20239"/>
    </source>
</evidence>
<dbReference type="GO" id="GO:0003677">
    <property type="term" value="F:DNA binding"/>
    <property type="evidence" value="ECO:0007669"/>
    <property type="project" value="InterPro"/>
</dbReference>
<name>A0A7Z1AZD6_9PSEU</name>
<keyword evidence="8" id="KW-1185">Reference proteome</keyword>
<feature type="domain" description="DUF6596" evidence="6">
    <location>
        <begin position="87"/>
        <end position="187"/>
    </location>
</feature>
<reference evidence="7 8" key="1">
    <citation type="submission" date="2016-12" db="EMBL/GenBank/DDBJ databases">
        <title>The draft genome sequence of Actinophytocola xinjiangensis.</title>
        <authorList>
            <person name="Wang W."/>
            <person name="Yuan L."/>
        </authorList>
    </citation>
    <scope>NUCLEOTIDE SEQUENCE [LARGE SCALE GENOMIC DNA]</scope>
    <source>
        <strain evidence="7 8">CGMCC 4.4663</strain>
    </source>
</reference>
<dbReference type="InterPro" id="IPR013324">
    <property type="entry name" value="RNA_pol_sigma_r3/r4-like"/>
</dbReference>
<evidence type="ECO:0000256" key="2">
    <source>
        <dbReference type="ARBA" id="ARBA00023015"/>
    </source>
</evidence>
<keyword evidence="2" id="KW-0805">Transcription regulation</keyword>
<dbReference type="InterPro" id="IPR046531">
    <property type="entry name" value="DUF6596"/>
</dbReference>
<gene>
    <name evidence="7" type="ORF">BLA60_08055</name>
</gene>
<evidence type="ECO:0008006" key="9">
    <source>
        <dbReference type="Google" id="ProtNLM"/>
    </source>
</evidence>
<evidence type="ECO:0000256" key="4">
    <source>
        <dbReference type="ARBA" id="ARBA00023163"/>
    </source>
</evidence>
<dbReference type="OrthoDB" id="9780299at2"/>
<protein>
    <recommendedName>
        <fullName evidence="9">RNA polymerase sigma-70 factor (ECF subfamily)</fullName>
    </recommendedName>
</protein>
<organism evidence="7 8">
    <name type="scientific">Actinophytocola xinjiangensis</name>
    <dbReference type="NCBI Taxonomy" id="485602"/>
    <lineage>
        <taxon>Bacteria</taxon>
        <taxon>Bacillati</taxon>
        <taxon>Actinomycetota</taxon>
        <taxon>Actinomycetes</taxon>
        <taxon>Pseudonocardiales</taxon>
        <taxon>Pseudonocardiaceae</taxon>
    </lineage>
</organism>
<dbReference type="InterPro" id="IPR013249">
    <property type="entry name" value="RNA_pol_sigma70_r4_t2"/>
</dbReference>
<dbReference type="GO" id="GO:0006352">
    <property type="term" value="P:DNA-templated transcription initiation"/>
    <property type="evidence" value="ECO:0007669"/>
    <property type="project" value="InterPro"/>
</dbReference>
<evidence type="ECO:0000256" key="1">
    <source>
        <dbReference type="ARBA" id="ARBA00010641"/>
    </source>
</evidence>
<dbReference type="Pfam" id="PF08281">
    <property type="entry name" value="Sigma70_r4_2"/>
    <property type="match status" value="1"/>
</dbReference>
<evidence type="ECO:0000259" key="5">
    <source>
        <dbReference type="Pfam" id="PF08281"/>
    </source>
</evidence>
<evidence type="ECO:0000256" key="3">
    <source>
        <dbReference type="ARBA" id="ARBA00023082"/>
    </source>
</evidence>
<sequence length="319" mass="34618">MSEAYLPADPVVDDDRLRLIFLCCHPALPRDGQIALTLRMVCGMRTADIAALFLVPETTMATRIALARQASTGLPFEMPPASALPDRVDAVLTVLHLLFTAGHTAPSSDTLTREDLAGQAVGLARALHALMPDEREVGGLLALLLLTHARRATRTDADGRLLLLDEQDRSRWDRATIAQGYRLVVHALRAGPPGRFALQAAIAALHATAPTYADTDWEQLLDRYDQLLVVWPSPVVALNRTVVVAMVDGVAAALVALTALERDPNLARSHYLPSVKADFLRRLGRYPEAVAAYRVAAGRTGNRAEREFLAGRIAECQAC</sequence>
<proteinExistence type="inferred from homology"/>
<accession>A0A7Z1AZD6</accession>
<dbReference type="RefSeq" id="WP_075132166.1">
    <property type="nucleotide sequence ID" value="NZ_MSIF01000003.1"/>
</dbReference>
<dbReference type="SUPFAM" id="SSF88659">
    <property type="entry name" value="Sigma3 and sigma4 domains of RNA polymerase sigma factors"/>
    <property type="match status" value="1"/>
</dbReference>
<keyword evidence="3" id="KW-0731">Sigma factor</keyword>
<comment type="similarity">
    <text evidence="1">Belongs to the sigma-70 factor family. ECF subfamily.</text>
</comment>
<comment type="caution">
    <text evidence="7">The sequence shown here is derived from an EMBL/GenBank/DDBJ whole genome shotgun (WGS) entry which is preliminary data.</text>
</comment>
<evidence type="ECO:0000313" key="8">
    <source>
        <dbReference type="Proteomes" id="UP000185696"/>
    </source>
</evidence>
<dbReference type="EMBL" id="MSIF01000003">
    <property type="protein sequence ID" value="OLF11978.1"/>
    <property type="molecule type" value="Genomic_DNA"/>
</dbReference>
<evidence type="ECO:0000313" key="7">
    <source>
        <dbReference type="EMBL" id="OLF11978.1"/>
    </source>
</evidence>